<dbReference type="InterPro" id="IPR023370">
    <property type="entry name" value="TrmO-like_N"/>
</dbReference>
<sequence length="170" mass="18486">MSSDVPAIRDGETTLSFDPAERVDATVRFIGRIHTPWKRGDCPKNVTSARVRAADEGGRFTVKLEEGFAPGLTGLEPGRGIFLIYWMHQARRDLITQAPKHVDGTRGTFALRSPNRPNPMAMSAVTILSVDVETGEIEVDAIDCFDGTPLVDIKPWTAGVDTPVPLAEAD</sequence>
<dbReference type="PANTHER" id="PTHR12818">
    <property type="entry name" value="TRNA (ADENINE(37)-N6)-METHYLTRANSFERASE"/>
    <property type="match status" value="1"/>
</dbReference>
<protein>
    <submittedName>
        <fullName evidence="4">tRNA-Thr(GGU) m(6)t(6)A37 methyltransferase TsaA</fullName>
    </submittedName>
</protein>
<evidence type="ECO:0000259" key="3">
    <source>
        <dbReference type="PROSITE" id="PS51668"/>
    </source>
</evidence>
<dbReference type="InterPro" id="IPR036414">
    <property type="entry name" value="YaeB_N_sf"/>
</dbReference>
<comment type="similarity">
    <text evidence="2">Belongs to the tRNA methyltransferase O family.</text>
</comment>
<reference evidence="4 5" key="1">
    <citation type="submission" date="2016-10" db="EMBL/GenBank/DDBJ databases">
        <authorList>
            <person name="de Groot N.N."/>
        </authorList>
    </citation>
    <scope>NUCLEOTIDE SEQUENCE [LARGE SCALE GENOMIC DNA]</scope>
    <source>
        <strain evidence="4 5">DSM 15283</strain>
    </source>
</reference>
<keyword evidence="5" id="KW-1185">Reference proteome</keyword>
<dbReference type="CDD" id="cd09281">
    <property type="entry name" value="UPF0066"/>
    <property type="match status" value="1"/>
</dbReference>
<dbReference type="EMBL" id="FOTQ01000009">
    <property type="protein sequence ID" value="SFM57693.1"/>
    <property type="molecule type" value="Genomic_DNA"/>
</dbReference>
<dbReference type="PROSITE" id="PS51668">
    <property type="entry name" value="TSAA_2"/>
    <property type="match status" value="1"/>
</dbReference>
<dbReference type="RefSeq" id="WP_093095762.1">
    <property type="nucleotide sequence ID" value="NZ_FOTQ01000009.1"/>
</dbReference>
<evidence type="ECO:0000313" key="4">
    <source>
        <dbReference type="EMBL" id="SFM57693.1"/>
    </source>
</evidence>
<evidence type="ECO:0000256" key="1">
    <source>
        <dbReference type="ARBA" id="ARBA00022691"/>
    </source>
</evidence>
<accession>A0A1I4S0F6</accession>
<dbReference type="STRING" id="254406.SAMN04488042_10967"/>
<feature type="domain" description="TsaA-like" evidence="3">
    <location>
        <begin position="27"/>
        <end position="165"/>
    </location>
</feature>
<dbReference type="OrthoDB" id="9804309at2"/>
<dbReference type="PANTHER" id="PTHR12818:SF0">
    <property type="entry name" value="TRNA (ADENINE(37)-N6)-METHYLTRANSFERASE"/>
    <property type="match status" value="1"/>
</dbReference>
<evidence type="ECO:0000313" key="5">
    <source>
        <dbReference type="Proteomes" id="UP000199144"/>
    </source>
</evidence>
<evidence type="ECO:0000256" key="2">
    <source>
        <dbReference type="ARBA" id="ARBA00033753"/>
    </source>
</evidence>
<dbReference type="Gene3D" id="2.40.30.70">
    <property type="entry name" value="YaeB-like"/>
    <property type="match status" value="1"/>
</dbReference>
<dbReference type="Proteomes" id="UP000199144">
    <property type="component" value="Unassembled WGS sequence"/>
</dbReference>
<keyword evidence="4" id="KW-0808">Transferase</keyword>
<dbReference type="SUPFAM" id="SSF118196">
    <property type="entry name" value="YaeB-like"/>
    <property type="match status" value="1"/>
</dbReference>
<dbReference type="InterPro" id="IPR036413">
    <property type="entry name" value="YaeB-like_sf"/>
</dbReference>
<keyword evidence="1" id="KW-0949">S-adenosyl-L-methionine</keyword>
<dbReference type="InterPro" id="IPR040372">
    <property type="entry name" value="YaeB-like"/>
</dbReference>
<gene>
    <name evidence="4" type="ORF">SAMN04488042_10967</name>
</gene>
<name>A0A1I4S0F6_9RHOB</name>
<dbReference type="GO" id="GO:0008168">
    <property type="term" value="F:methyltransferase activity"/>
    <property type="evidence" value="ECO:0007669"/>
    <property type="project" value="UniProtKB-KW"/>
</dbReference>
<keyword evidence="4" id="KW-0489">Methyltransferase</keyword>
<organism evidence="4 5">
    <name type="scientific">Shimia aestuarii</name>
    <dbReference type="NCBI Taxonomy" id="254406"/>
    <lineage>
        <taxon>Bacteria</taxon>
        <taxon>Pseudomonadati</taxon>
        <taxon>Pseudomonadota</taxon>
        <taxon>Alphaproteobacteria</taxon>
        <taxon>Rhodobacterales</taxon>
        <taxon>Roseobacteraceae</taxon>
    </lineage>
</organism>
<dbReference type="Pfam" id="PF01980">
    <property type="entry name" value="TrmO_N"/>
    <property type="match status" value="1"/>
</dbReference>
<dbReference type="GO" id="GO:0032259">
    <property type="term" value="P:methylation"/>
    <property type="evidence" value="ECO:0007669"/>
    <property type="project" value="UniProtKB-KW"/>
</dbReference>
<dbReference type="AlphaFoldDB" id="A0A1I4S0F6"/>
<proteinExistence type="inferred from homology"/>